<evidence type="ECO:0000313" key="3">
    <source>
        <dbReference type="EMBL" id="CAL8109991.1"/>
    </source>
</evidence>
<feature type="domain" description="CCDC113/CCDC96 coiled-coil" evidence="2">
    <location>
        <begin position="391"/>
        <end position="560"/>
    </location>
</feature>
<protein>
    <recommendedName>
        <fullName evidence="2">CCDC113/CCDC96 coiled-coil domain-containing protein</fullName>
    </recommendedName>
</protein>
<evidence type="ECO:0000313" key="4">
    <source>
        <dbReference type="Proteomes" id="UP001642540"/>
    </source>
</evidence>
<dbReference type="InterPro" id="IPR025254">
    <property type="entry name" value="CCDC113/CCDC96_CC"/>
</dbReference>
<organism evidence="3 4">
    <name type="scientific">Orchesella dallaii</name>
    <dbReference type="NCBI Taxonomy" id="48710"/>
    <lineage>
        <taxon>Eukaryota</taxon>
        <taxon>Metazoa</taxon>
        <taxon>Ecdysozoa</taxon>
        <taxon>Arthropoda</taxon>
        <taxon>Hexapoda</taxon>
        <taxon>Collembola</taxon>
        <taxon>Entomobryomorpha</taxon>
        <taxon>Entomobryoidea</taxon>
        <taxon>Orchesellidae</taxon>
        <taxon>Orchesellinae</taxon>
        <taxon>Orchesella</taxon>
    </lineage>
</organism>
<comment type="caution">
    <text evidence="3">The sequence shown here is derived from an EMBL/GenBank/DDBJ whole genome shotgun (WGS) entry which is preliminary data.</text>
</comment>
<proteinExistence type="predicted"/>
<gene>
    <name evidence="3" type="ORF">ODALV1_LOCUS13878</name>
</gene>
<accession>A0ABP1QPU9</accession>
<keyword evidence="4" id="KW-1185">Reference proteome</keyword>
<reference evidence="3 4" key="1">
    <citation type="submission" date="2024-08" db="EMBL/GenBank/DDBJ databases">
        <authorList>
            <person name="Cucini C."/>
            <person name="Frati F."/>
        </authorList>
    </citation>
    <scope>NUCLEOTIDE SEQUENCE [LARGE SCALE GENOMIC DNA]</scope>
</reference>
<feature type="region of interest" description="Disordered" evidence="1">
    <location>
        <begin position="16"/>
        <end position="70"/>
    </location>
</feature>
<sequence>MADDDADELEALRAAMLSKKDEADDFYINPDDFDEEEEEEEDSEEEEEDDEEEDEEEMSDEDEWETEEDDAEDDFDFIYDSNESFDIPPSPKRSLPDVEGALPKAILRKLPNSTIRKIIVHVKKHILMLETENYLYETTIQKLEASEKEMDTRVPNNAEEFEDFLKKTRVLICSSDSEPEPEDTGEYEAVNAANVIRMSQDSFFENMSDNSKATAFTFFKTVGDLAPPNYDVMRHKVRTRLNTNIFQSRVQLDEKMNSAAAAVLKPGGRNSSDTVQKASITSSQSVEDEDFTGFNLADAKKLSITDRLRFALEEEEEFRNRFYHHETQALKEESSIQVHIDAHKHALAILMGIRKDFRMIAKGASGIGMNGKLMADLLVKFRRKMRNQLSAEETKARITIRKVRAQKKRTLEQLKINKEAGRGISHIDFEYLLCESSILETEITGMNTTLQHLKDLTAQFHLVLQEERQMLDKMHGQEDKMNHELKRRHDLLHHFHDSYVKYRHQIVEANMRMDAIKKKLSDSHAPQPLDYIRLKATQYELESDVRILERKLEDVNHNLTNIRNNYNKCIKSLPSGRTTEMENSAWLDEIKKEVEEQGLMSLIDDEPPSTFVDEEDMSSLIMDTEVLMAPRSKSVRGLSIAELQSLPRRSTVRLKNVPSILLAPRRFDVHKAQAKRSKTPIYDLDFDFDFDMETYDEELDLNKTDNEEKVVVAE</sequence>
<dbReference type="EMBL" id="CAXLJM020000043">
    <property type="protein sequence ID" value="CAL8109991.1"/>
    <property type="molecule type" value="Genomic_DNA"/>
</dbReference>
<dbReference type="Pfam" id="PF13870">
    <property type="entry name" value="CCDC113_CCDC96_CC"/>
    <property type="match status" value="1"/>
</dbReference>
<name>A0ABP1QPU9_9HEXA</name>
<feature type="compositionally biased region" description="Acidic residues" evidence="1">
    <location>
        <begin position="31"/>
        <end position="70"/>
    </location>
</feature>
<evidence type="ECO:0000259" key="2">
    <source>
        <dbReference type="Pfam" id="PF13870"/>
    </source>
</evidence>
<evidence type="ECO:0000256" key="1">
    <source>
        <dbReference type="SAM" id="MobiDB-lite"/>
    </source>
</evidence>
<dbReference type="Proteomes" id="UP001642540">
    <property type="component" value="Unassembled WGS sequence"/>
</dbReference>